<evidence type="ECO:0000256" key="1">
    <source>
        <dbReference type="SAM" id="MobiDB-lite"/>
    </source>
</evidence>
<feature type="region of interest" description="Disordered" evidence="1">
    <location>
        <begin position="138"/>
        <end position="160"/>
    </location>
</feature>
<dbReference type="EMBL" id="JBFOLK010000002">
    <property type="protein sequence ID" value="KAL2532360.1"/>
    <property type="molecule type" value="Genomic_DNA"/>
</dbReference>
<gene>
    <name evidence="2" type="ORF">Adt_05711</name>
</gene>
<evidence type="ECO:0000313" key="2">
    <source>
        <dbReference type="EMBL" id="KAL2532360.1"/>
    </source>
</evidence>
<sequence>MRAREIRARRAPAVQPDEAAHDPAHPVPEPALAADTNLGIQFTQIQVALTEIGRSVNNMQNILVGVQHTQNNMQQELLRVGMLVRGWQHDGIDIRSSQLTINYAYDDVNRRMVHLESLIKTIDGTVSQIAKAVDSLRPFTSAASSDQPRPPSPPVPPGST</sequence>
<evidence type="ECO:0000313" key="3">
    <source>
        <dbReference type="Proteomes" id="UP001604336"/>
    </source>
</evidence>
<accession>A0ABD1V4V2</accession>
<protein>
    <submittedName>
        <fullName evidence="2">Uncharacterized protein</fullName>
    </submittedName>
</protein>
<feature type="compositionally biased region" description="Pro residues" evidence="1">
    <location>
        <begin position="148"/>
        <end position="160"/>
    </location>
</feature>
<reference evidence="3" key="1">
    <citation type="submission" date="2024-07" db="EMBL/GenBank/DDBJ databases">
        <title>Two chromosome-level genome assemblies of Korean endemic species Abeliophyllum distichum and Forsythia ovata (Oleaceae).</title>
        <authorList>
            <person name="Jang H."/>
        </authorList>
    </citation>
    <scope>NUCLEOTIDE SEQUENCE [LARGE SCALE GENOMIC DNA]</scope>
</reference>
<dbReference type="Proteomes" id="UP001604336">
    <property type="component" value="Unassembled WGS sequence"/>
</dbReference>
<keyword evidence="3" id="KW-1185">Reference proteome</keyword>
<name>A0ABD1V4V2_9LAMI</name>
<organism evidence="2 3">
    <name type="scientific">Abeliophyllum distichum</name>
    <dbReference type="NCBI Taxonomy" id="126358"/>
    <lineage>
        <taxon>Eukaryota</taxon>
        <taxon>Viridiplantae</taxon>
        <taxon>Streptophyta</taxon>
        <taxon>Embryophyta</taxon>
        <taxon>Tracheophyta</taxon>
        <taxon>Spermatophyta</taxon>
        <taxon>Magnoliopsida</taxon>
        <taxon>eudicotyledons</taxon>
        <taxon>Gunneridae</taxon>
        <taxon>Pentapetalae</taxon>
        <taxon>asterids</taxon>
        <taxon>lamiids</taxon>
        <taxon>Lamiales</taxon>
        <taxon>Oleaceae</taxon>
        <taxon>Forsythieae</taxon>
        <taxon>Abeliophyllum</taxon>
    </lineage>
</organism>
<feature type="region of interest" description="Disordered" evidence="1">
    <location>
        <begin position="1"/>
        <end position="29"/>
    </location>
</feature>
<proteinExistence type="predicted"/>
<dbReference type="AlphaFoldDB" id="A0ABD1V4V2"/>
<comment type="caution">
    <text evidence="2">The sequence shown here is derived from an EMBL/GenBank/DDBJ whole genome shotgun (WGS) entry which is preliminary data.</text>
</comment>